<name>A0A218W7D7_PUNGR</name>
<reference evidence="2 4" key="3">
    <citation type="submission" date="2017-11" db="EMBL/GenBank/DDBJ databases">
        <title>De-novo sequencing of pomegranate (Punica granatum L.) genome.</title>
        <authorList>
            <person name="Akparov Z."/>
            <person name="Amiraslanov A."/>
            <person name="Hajiyeva S."/>
            <person name="Abbasov M."/>
            <person name="Kaur K."/>
            <person name="Hamwieh A."/>
            <person name="Solovyev V."/>
            <person name="Salamov A."/>
            <person name="Braich B."/>
            <person name="Kosarev P."/>
            <person name="Mahmoud A."/>
            <person name="Hajiyev E."/>
            <person name="Babayeva S."/>
            <person name="Izzatullayeva V."/>
            <person name="Mammadov A."/>
            <person name="Mammadov A."/>
            <person name="Sharifova S."/>
            <person name="Ojaghi J."/>
            <person name="Eynullazada K."/>
            <person name="Bayramov B."/>
            <person name="Abdulazimova A."/>
            <person name="Shahmuradov I."/>
        </authorList>
    </citation>
    <scope>NUCLEOTIDE SEQUENCE [LARGE SCALE GENOMIC DNA]</scope>
    <source>
        <strain evidence="2">AG2017</strain>
        <strain evidence="4">cv. AG2017</strain>
        <tissue evidence="2">Leaf</tissue>
    </source>
</reference>
<dbReference type="AlphaFoldDB" id="A0A218W7D7"/>
<evidence type="ECO:0000313" key="1">
    <source>
        <dbReference type="EMBL" id="OWM68705.1"/>
    </source>
</evidence>
<sequence>MGNVDDEGDSFGGGDRMKMMNAMERRSSERQGMVMSMMKLMASRVGGGGERQVMKVGGVTGVERKQRMKMVIAMALEGRCKGAAVASD</sequence>
<keyword evidence="4" id="KW-1185">Reference proteome</keyword>
<gene>
    <name evidence="1" type="ORF">CDL15_Pgr024892</name>
    <name evidence="2" type="ORF">CRG98_021139</name>
</gene>
<dbReference type="EMBL" id="PGOL01001388">
    <property type="protein sequence ID" value="PKI58454.1"/>
    <property type="molecule type" value="Genomic_DNA"/>
</dbReference>
<proteinExistence type="predicted"/>
<evidence type="ECO:0000313" key="4">
    <source>
        <dbReference type="Proteomes" id="UP000233551"/>
    </source>
</evidence>
<evidence type="ECO:0000313" key="2">
    <source>
        <dbReference type="EMBL" id="PKI58454.1"/>
    </source>
</evidence>
<reference evidence="3" key="1">
    <citation type="journal article" date="2017" name="Plant J.">
        <title>The pomegranate (Punica granatum L.) genome and the genomics of punicalagin biosynthesis.</title>
        <authorList>
            <person name="Qin G."/>
            <person name="Xu C."/>
            <person name="Ming R."/>
            <person name="Tang H."/>
            <person name="Guyot R."/>
            <person name="Kramer E.M."/>
            <person name="Hu Y."/>
            <person name="Yi X."/>
            <person name="Qi Y."/>
            <person name="Xu X."/>
            <person name="Gao Z."/>
            <person name="Pan H."/>
            <person name="Jian J."/>
            <person name="Tian Y."/>
            <person name="Yue Z."/>
            <person name="Xu Y."/>
        </authorList>
    </citation>
    <scope>NUCLEOTIDE SEQUENCE [LARGE SCALE GENOMIC DNA]</scope>
    <source>
        <strain evidence="3">cv. Dabenzi</strain>
    </source>
</reference>
<evidence type="ECO:0000313" key="3">
    <source>
        <dbReference type="Proteomes" id="UP000197138"/>
    </source>
</evidence>
<protein>
    <submittedName>
        <fullName evidence="1">Uncharacterized protein</fullName>
    </submittedName>
</protein>
<organism evidence="1 3">
    <name type="scientific">Punica granatum</name>
    <name type="common">Pomegranate</name>
    <dbReference type="NCBI Taxonomy" id="22663"/>
    <lineage>
        <taxon>Eukaryota</taxon>
        <taxon>Viridiplantae</taxon>
        <taxon>Streptophyta</taxon>
        <taxon>Embryophyta</taxon>
        <taxon>Tracheophyta</taxon>
        <taxon>Spermatophyta</taxon>
        <taxon>Magnoliopsida</taxon>
        <taxon>eudicotyledons</taxon>
        <taxon>Gunneridae</taxon>
        <taxon>Pentapetalae</taxon>
        <taxon>rosids</taxon>
        <taxon>malvids</taxon>
        <taxon>Myrtales</taxon>
        <taxon>Lythraceae</taxon>
        <taxon>Punica</taxon>
    </lineage>
</organism>
<reference evidence="1" key="2">
    <citation type="submission" date="2017-06" db="EMBL/GenBank/DDBJ databases">
        <title>The pomegranate genome and the genomics of punicalagin biosynthesis.</title>
        <authorList>
            <person name="Xu C."/>
        </authorList>
    </citation>
    <scope>NUCLEOTIDE SEQUENCE [LARGE SCALE GENOMIC DNA]</scope>
    <source>
        <tissue evidence="1">Fresh leaf</tissue>
    </source>
</reference>
<dbReference type="Proteomes" id="UP000197138">
    <property type="component" value="Unassembled WGS sequence"/>
</dbReference>
<dbReference type="Proteomes" id="UP000233551">
    <property type="component" value="Unassembled WGS sequence"/>
</dbReference>
<accession>A0A218W7D7</accession>
<comment type="caution">
    <text evidence="1">The sequence shown here is derived from an EMBL/GenBank/DDBJ whole genome shotgun (WGS) entry which is preliminary data.</text>
</comment>
<dbReference type="EMBL" id="MTKT01004939">
    <property type="protein sequence ID" value="OWM68705.1"/>
    <property type="molecule type" value="Genomic_DNA"/>
</dbReference>